<accession>A0A1K0JIL4</accession>
<name>A0A1K0JIL4_CUPNE</name>
<feature type="compositionally biased region" description="Low complexity" evidence="1">
    <location>
        <begin position="25"/>
        <end position="38"/>
    </location>
</feature>
<evidence type="ECO:0000313" key="2">
    <source>
        <dbReference type="EMBL" id="SCU81901.1"/>
    </source>
</evidence>
<dbReference type="EMBL" id="FMSH01000348">
    <property type="protein sequence ID" value="SCU81901.1"/>
    <property type="molecule type" value="Genomic_DNA"/>
</dbReference>
<dbReference type="AlphaFoldDB" id="A0A1K0JIL4"/>
<feature type="region of interest" description="Disordered" evidence="1">
    <location>
        <begin position="10"/>
        <end position="46"/>
    </location>
</feature>
<organism evidence="2">
    <name type="scientific">Cupriavidus necator</name>
    <name type="common">Alcaligenes eutrophus</name>
    <name type="synonym">Ralstonia eutropha</name>
    <dbReference type="NCBI Taxonomy" id="106590"/>
    <lineage>
        <taxon>Bacteria</taxon>
        <taxon>Pseudomonadati</taxon>
        <taxon>Pseudomonadota</taxon>
        <taxon>Betaproteobacteria</taxon>
        <taxon>Burkholderiales</taxon>
        <taxon>Burkholderiaceae</taxon>
        <taxon>Cupriavidus</taxon>
    </lineage>
</organism>
<proteinExistence type="predicted"/>
<reference evidence="2" key="1">
    <citation type="submission" date="2016-09" db="EMBL/GenBank/DDBJ databases">
        <authorList>
            <person name="Capua I."/>
            <person name="De Benedictis P."/>
            <person name="Joannis T."/>
            <person name="Lombin L.H."/>
            <person name="Cattoli G."/>
        </authorList>
    </citation>
    <scope>NUCLEOTIDE SEQUENCE</scope>
    <source>
        <strain evidence="2">B9</strain>
    </source>
</reference>
<sequence length="135" mass="14879">MAHAVRVIQHEFSNPSHQRGTMPHGDVVSDSSPSRSPGNTVPGSTPFASYKGFDLYPLVYRHRPEQAWPRTKPDNSFLASIVICREGYRPGSDHARVFPMSESRWENIGSARRGALQFGEDIINGLVAGESVTSI</sequence>
<protein>
    <submittedName>
        <fullName evidence="2">Uncharacterized protein</fullName>
    </submittedName>
</protein>
<evidence type="ECO:0000256" key="1">
    <source>
        <dbReference type="SAM" id="MobiDB-lite"/>
    </source>
</evidence>
<gene>
    <name evidence="2" type="ORF">CNECB9_4110026</name>
</gene>